<reference evidence="6" key="2">
    <citation type="journal article" date="2012" name="PLoS ONE">
        <title>A Deeply Branching Thermophilic Bacterium with an Ancient Acetyl-CoA Pathway Dominates a Subsurface Ecosystem.</title>
        <authorList>
            <person name="Takami H."/>
            <person name="Noguchi H."/>
            <person name="Takaki Y."/>
            <person name="Uchiyama I."/>
            <person name="Toyoda A."/>
            <person name="Nishi S."/>
            <person name="Chee G.-J."/>
            <person name="Arai W."/>
            <person name="Nunoura T."/>
            <person name="Itoh T."/>
            <person name="Hattori M."/>
            <person name="Takai K."/>
        </authorList>
    </citation>
    <scope>NUCLEOTIDE SEQUENCE</scope>
</reference>
<dbReference type="CDD" id="cd00038">
    <property type="entry name" value="CAP_ED"/>
    <property type="match status" value="1"/>
</dbReference>
<dbReference type="PANTHER" id="PTHR24567:SF74">
    <property type="entry name" value="HTH-TYPE TRANSCRIPTIONAL REGULATOR ARCR"/>
    <property type="match status" value="1"/>
</dbReference>
<dbReference type="EMBL" id="AP011803">
    <property type="protein sequence ID" value="BAL59963.1"/>
    <property type="molecule type" value="Genomic_DNA"/>
</dbReference>
<evidence type="ECO:0000256" key="2">
    <source>
        <dbReference type="ARBA" id="ARBA00023125"/>
    </source>
</evidence>
<dbReference type="Pfam" id="PF00027">
    <property type="entry name" value="cNMP_binding"/>
    <property type="match status" value="1"/>
</dbReference>
<dbReference type="PANTHER" id="PTHR24567">
    <property type="entry name" value="CRP FAMILY TRANSCRIPTIONAL REGULATORY PROTEIN"/>
    <property type="match status" value="1"/>
</dbReference>
<dbReference type="InterPro" id="IPR014710">
    <property type="entry name" value="RmlC-like_jellyroll"/>
</dbReference>
<dbReference type="SMART" id="SM00100">
    <property type="entry name" value="cNMP"/>
    <property type="match status" value="1"/>
</dbReference>
<accession>H5STW3</accession>
<keyword evidence="1" id="KW-0805">Transcription regulation</keyword>
<protein>
    <submittedName>
        <fullName evidence="6">Transcriptional regulator, Crp/Fnr family</fullName>
    </submittedName>
</protein>
<dbReference type="GO" id="GO:0003700">
    <property type="term" value="F:DNA-binding transcription factor activity"/>
    <property type="evidence" value="ECO:0007669"/>
    <property type="project" value="TreeGrafter"/>
</dbReference>
<dbReference type="SUPFAM" id="SSF46785">
    <property type="entry name" value="Winged helix' DNA-binding domain"/>
    <property type="match status" value="1"/>
</dbReference>
<organism evidence="6">
    <name type="scientific">Acetithermum autotrophicum</name>
    <dbReference type="NCBI Taxonomy" id="1446466"/>
    <lineage>
        <taxon>Bacteria</taxon>
        <taxon>Candidatus Bipolaricaulota</taxon>
        <taxon>Candidatus Acetithermum</taxon>
    </lineage>
</organism>
<evidence type="ECO:0000313" key="6">
    <source>
        <dbReference type="EMBL" id="BAL59963.1"/>
    </source>
</evidence>
<reference evidence="6" key="1">
    <citation type="journal article" date="2005" name="Environ. Microbiol.">
        <title>Genetic and functional properties of uncultivated thermophilic crenarchaeotes from a subsurface gold mine as revealed by analysis of genome fragments.</title>
        <authorList>
            <person name="Nunoura T."/>
            <person name="Hirayama H."/>
            <person name="Takami H."/>
            <person name="Oida H."/>
            <person name="Nishi S."/>
            <person name="Shimamura S."/>
            <person name="Suzuki Y."/>
            <person name="Inagaki F."/>
            <person name="Takai K."/>
            <person name="Nealson K.H."/>
            <person name="Horikoshi K."/>
        </authorList>
    </citation>
    <scope>NUCLEOTIDE SEQUENCE</scope>
</reference>
<dbReference type="Gene3D" id="2.60.120.10">
    <property type="entry name" value="Jelly Rolls"/>
    <property type="match status" value="1"/>
</dbReference>
<dbReference type="GO" id="GO:0005829">
    <property type="term" value="C:cytosol"/>
    <property type="evidence" value="ECO:0007669"/>
    <property type="project" value="TreeGrafter"/>
</dbReference>
<evidence type="ECO:0000259" key="4">
    <source>
        <dbReference type="PROSITE" id="PS50042"/>
    </source>
</evidence>
<name>H5STW3_ACEAU</name>
<evidence type="ECO:0000259" key="5">
    <source>
        <dbReference type="PROSITE" id="PS51063"/>
    </source>
</evidence>
<dbReference type="GO" id="GO:0003677">
    <property type="term" value="F:DNA binding"/>
    <property type="evidence" value="ECO:0007669"/>
    <property type="project" value="UniProtKB-KW"/>
</dbReference>
<dbReference type="InterPro" id="IPR012318">
    <property type="entry name" value="HTH_CRP"/>
</dbReference>
<keyword evidence="3" id="KW-0804">Transcription</keyword>
<dbReference type="InterPro" id="IPR000595">
    <property type="entry name" value="cNMP-bd_dom"/>
</dbReference>
<dbReference type="InterPro" id="IPR050397">
    <property type="entry name" value="Env_Response_Regulators"/>
</dbReference>
<dbReference type="InterPro" id="IPR036390">
    <property type="entry name" value="WH_DNA-bd_sf"/>
</dbReference>
<dbReference type="PROSITE" id="PS51063">
    <property type="entry name" value="HTH_CRP_2"/>
    <property type="match status" value="1"/>
</dbReference>
<gene>
    <name evidence="6" type="ORF">HGMM_OP4C599</name>
</gene>
<evidence type="ECO:0000256" key="1">
    <source>
        <dbReference type="ARBA" id="ARBA00023015"/>
    </source>
</evidence>
<evidence type="ECO:0000256" key="3">
    <source>
        <dbReference type="ARBA" id="ARBA00023163"/>
    </source>
</evidence>
<dbReference type="PROSITE" id="PS50042">
    <property type="entry name" value="CNMP_BINDING_3"/>
    <property type="match status" value="1"/>
</dbReference>
<keyword evidence="2" id="KW-0238">DNA-binding</keyword>
<feature type="domain" description="HTH crp-type" evidence="5">
    <location>
        <begin position="164"/>
        <end position="219"/>
    </location>
</feature>
<dbReference type="InterPro" id="IPR036388">
    <property type="entry name" value="WH-like_DNA-bd_sf"/>
</dbReference>
<dbReference type="InterPro" id="IPR018490">
    <property type="entry name" value="cNMP-bd_dom_sf"/>
</dbReference>
<dbReference type="Pfam" id="PF13545">
    <property type="entry name" value="HTH_Crp_2"/>
    <property type="match status" value="1"/>
</dbReference>
<dbReference type="SUPFAM" id="SSF51206">
    <property type="entry name" value="cAMP-binding domain-like"/>
    <property type="match status" value="1"/>
</dbReference>
<feature type="domain" description="Cyclic nucleotide-binding" evidence="4">
    <location>
        <begin position="30"/>
        <end position="150"/>
    </location>
</feature>
<sequence length="219" mass="23815">MAHKRVATQSERPKSPPICGVQGCAGCSWIFTGLDPAGQQELVKLMRSVEYGADEAIFHEGTPAFGFFIICSGKAKLVKQGPAGKRQILKIIGPGELLGEENLFDGGTHTASARTLEPTRARFIKREDFLDFLKRHPMIALQLAEKVARELQGFQAKLIETAYESCRARLARLLLVLAERYGTADGAIQARISRTDLAEMAGISTETAIRTLGSLRSAG</sequence>
<proteinExistence type="predicted"/>
<dbReference type="AlphaFoldDB" id="H5STW3"/>
<dbReference type="Gene3D" id="1.10.10.10">
    <property type="entry name" value="Winged helix-like DNA-binding domain superfamily/Winged helix DNA-binding domain"/>
    <property type="match status" value="1"/>
</dbReference>